<name>A2GB10_TRIV3</name>
<sequence length="389" mass="45674">MNGQFENGNDNDYLIHEIKYLKSCFQSIIQSLEDERSIACLEKYVTSIVVDAEPYLKERYQTIISNTSYFHNNLLLFIQIFQPITTFFDNQRINRNFQVSTFTSKYDEIEKQIDSIRNNLNPLDNIFRTAMNNSGNLFKISEDISNFRINEESGKNKLKLELSIYQTSMQKFNEYRYKMEAMELKDKQYVESFCHQEKDLFHLYKRDVGKMFKELNARIHKVGQNLSDIRTVNTSDDGFDTDFREFCKNNEIAIRDFALPTFRKIYIKHLLKKFFPIQDIGFVVDIYPEALAKTTEDCTSLDGQTIYKKDTILMVFGSFEKEEILVSDTEYCLKKYVSAKSLNIYRTGICFYKDESLFGTILGENNGNYEILLTDGQTVDANDTQIYKL</sequence>
<proteinExistence type="predicted"/>
<dbReference type="RefSeq" id="XP_001298586.1">
    <property type="nucleotide sequence ID" value="XM_001298585.1"/>
</dbReference>
<dbReference type="EMBL" id="DS114869">
    <property type="protein sequence ID" value="EAX85656.1"/>
    <property type="molecule type" value="Genomic_DNA"/>
</dbReference>
<dbReference type="AlphaFoldDB" id="A2GB10"/>
<reference evidence="1" key="1">
    <citation type="submission" date="2006-10" db="EMBL/GenBank/DDBJ databases">
        <authorList>
            <person name="Amadeo P."/>
            <person name="Zhao Q."/>
            <person name="Wortman J."/>
            <person name="Fraser-Liggett C."/>
            <person name="Carlton J."/>
        </authorList>
    </citation>
    <scope>NUCLEOTIDE SEQUENCE</scope>
    <source>
        <strain evidence="1">G3</strain>
    </source>
</reference>
<dbReference type="KEGG" id="tva:4743300"/>
<keyword evidence="2" id="KW-1185">Reference proteome</keyword>
<accession>A2GB10</accession>
<reference evidence="1" key="2">
    <citation type="journal article" date="2007" name="Science">
        <title>Draft genome sequence of the sexually transmitted pathogen Trichomonas vaginalis.</title>
        <authorList>
            <person name="Carlton J.M."/>
            <person name="Hirt R.P."/>
            <person name="Silva J.C."/>
            <person name="Delcher A.L."/>
            <person name="Schatz M."/>
            <person name="Zhao Q."/>
            <person name="Wortman J.R."/>
            <person name="Bidwell S.L."/>
            <person name="Alsmark U.C.M."/>
            <person name="Besteiro S."/>
            <person name="Sicheritz-Ponten T."/>
            <person name="Noel C.J."/>
            <person name="Dacks J.B."/>
            <person name="Foster P.G."/>
            <person name="Simillion C."/>
            <person name="Van de Peer Y."/>
            <person name="Miranda-Saavedra D."/>
            <person name="Barton G.J."/>
            <person name="Westrop G.D."/>
            <person name="Mueller S."/>
            <person name="Dessi D."/>
            <person name="Fiori P.L."/>
            <person name="Ren Q."/>
            <person name="Paulsen I."/>
            <person name="Zhang H."/>
            <person name="Bastida-Corcuera F.D."/>
            <person name="Simoes-Barbosa A."/>
            <person name="Brown M.T."/>
            <person name="Hayes R.D."/>
            <person name="Mukherjee M."/>
            <person name="Okumura C.Y."/>
            <person name="Schneider R."/>
            <person name="Smith A.J."/>
            <person name="Vanacova S."/>
            <person name="Villalvazo M."/>
            <person name="Haas B.J."/>
            <person name="Pertea M."/>
            <person name="Feldblyum T.V."/>
            <person name="Utterback T.R."/>
            <person name="Shu C.L."/>
            <person name="Osoegawa K."/>
            <person name="de Jong P.J."/>
            <person name="Hrdy I."/>
            <person name="Horvathova L."/>
            <person name="Zubacova Z."/>
            <person name="Dolezal P."/>
            <person name="Malik S.B."/>
            <person name="Logsdon J.M. Jr."/>
            <person name="Henze K."/>
            <person name="Gupta A."/>
            <person name="Wang C.C."/>
            <person name="Dunne R.L."/>
            <person name="Upcroft J.A."/>
            <person name="Upcroft P."/>
            <person name="White O."/>
            <person name="Salzberg S.L."/>
            <person name="Tang P."/>
            <person name="Chiu C.-H."/>
            <person name="Lee Y.-S."/>
            <person name="Embley T.M."/>
            <person name="Coombs G.H."/>
            <person name="Mottram J.C."/>
            <person name="Tachezy J."/>
            <person name="Fraser-Liggett C.M."/>
            <person name="Johnson P.J."/>
        </authorList>
    </citation>
    <scope>NUCLEOTIDE SEQUENCE [LARGE SCALE GENOMIC DNA]</scope>
    <source>
        <strain evidence="1">G3</strain>
    </source>
</reference>
<dbReference type="InParanoid" id="A2GB10"/>
<protein>
    <submittedName>
        <fullName evidence="1">Uncharacterized protein</fullName>
    </submittedName>
</protein>
<gene>
    <name evidence="1" type="ORF">TVAG_327210</name>
</gene>
<organism evidence="1 2">
    <name type="scientific">Trichomonas vaginalis (strain ATCC PRA-98 / G3)</name>
    <dbReference type="NCBI Taxonomy" id="412133"/>
    <lineage>
        <taxon>Eukaryota</taxon>
        <taxon>Metamonada</taxon>
        <taxon>Parabasalia</taxon>
        <taxon>Trichomonadida</taxon>
        <taxon>Trichomonadidae</taxon>
        <taxon>Trichomonas</taxon>
    </lineage>
</organism>
<dbReference type="VEuPathDB" id="TrichDB:TVAG_327210"/>
<dbReference type="Proteomes" id="UP000001542">
    <property type="component" value="Unassembled WGS sequence"/>
</dbReference>
<evidence type="ECO:0000313" key="2">
    <source>
        <dbReference type="Proteomes" id="UP000001542"/>
    </source>
</evidence>
<evidence type="ECO:0000313" key="1">
    <source>
        <dbReference type="EMBL" id="EAX85656.1"/>
    </source>
</evidence>
<dbReference type="VEuPathDB" id="TrichDB:TVAGG3_0367050"/>